<comment type="caution">
    <text evidence="5">The sequence shown here is derived from an EMBL/GenBank/DDBJ whole genome shotgun (WGS) entry which is preliminary data.</text>
</comment>
<keyword evidence="6" id="KW-1185">Reference proteome</keyword>
<evidence type="ECO:0000313" key="2">
    <source>
        <dbReference type="EMBL" id="KAA1101009.1"/>
    </source>
</evidence>
<organism evidence="5 6">
    <name type="scientific">Puccinia graminis f. sp. tritici</name>
    <dbReference type="NCBI Taxonomy" id="56615"/>
    <lineage>
        <taxon>Eukaryota</taxon>
        <taxon>Fungi</taxon>
        <taxon>Dikarya</taxon>
        <taxon>Basidiomycota</taxon>
        <taxon>Pucciniomycotina</taxon>
        <taxon>Pucciniomycetes</taxon>
        <taxon>Pucciniales</taxon>
        <taxon>Pucciniaceae</taxon>
        <taxon>Puccinia</taxon>
    </lineage>
</organism>
<protein>
    <submittedName>
        <fullName evidence="5">Uncharacterized protein</fullName>
    </submittedName>
</protein>
<evidence type="ECO:0000313" key="5">
    <source>
        <dbReference type="EMBL" id="KAA1119101.1"/>
    </source>
</evidence>
<dbReference type="AlphaFoldDB" id="A0A5B0R0M6"/>
<accession>A0A5B0R0M6</accession>
<evidence type="ECO:0000313" key="4">
    <source>
        <dbReference type="EMBL" id="KAA1113507.1"/>
    </source>
</evidence>
<evidence type="ECO:0000313" key="3">
    <source>
        <dbReference type="EMBL" id="KAA1113189.1"/>
    </source>
</evidence>
<dbReference type="EMBL" id="VSWC01000001">
    <property type="protein sequence ID" value="KAA1119101.1"/>
    <property type="molecule type" value="Genomic_DNA"/>
</dbReference>
<dbReference type="Proteomes" id="UP000324748">
    <property type="component" value="Unassembled WGS sequence"/>
</dbReference>
<evidence type="ECO:0000313" key="1">
    <source>
        <dbReference type="EMBL" id="KAA1094625.1"/>
    </source>
</evidence>
<dbReference type="EMBL" id="VSWC01000053">
    <property type="protein sequence ID" value="KAA1101009.1"/>
    <property type="molecule type" value="Genomic_DNA"/>
</dbReference>
<dbReference type="EMBL" id="VSWC01000015">
    <property type="protein sequence ID" value="KAA1113189.1"/>
    <property type="molecule type" value="Genomic_DNA"/>
</dbReference>
<evidence type="ECO:0000313" key="6">
    <source>
        <dbReference type="Proteomes" id="UP000324748"/>
    </source>
</evidence>
<gene>
    <name evidence="2" type="ORF">PGT21_004394</name>
    <name evidence="5" type="ORF">PGT21_015148</name>
    <name evidence="3" type="ORF">PGT21_024562</name>
    <name evidence="1" type="ORF">PGT21_026982</name>
    <name evidence="4" type="ORF">PGT21_032780</name>
</gene>
<sequence>MRLTFLNSHCCKYTLQNGHSEQRLKNIVPLAPALPFGTAIEERRSVALASLMLFRAVVEECPLGLSDADQNGHRRDCSLNDGRLERPSSTRGLGAGMYPVCRSGTRLPANLCNAGMPSGCAAMEAEGALLASSDELIM</sequence>
<dbReference type="EMBL" id="VSWC01000079">
    <property type="protein sequence ID" value="KAA1094625.1"/>
    <property type="molecule type" value="Genomic_DNA"/>
</dbReference>
<proteinExistence type="predicted"/>
<dbReference type="EMBL" id="VSWC01000015">
    <property type="protein sequence ID" value="KAA1113507.1"/>
    <property type="molecule type" value="Genomic_DNA"/>
</dbReference>
<reference evidence="5 6" key="1">
    <citation type="submission" date="2019-05" db="EMBL/GenBank/DDBJ databases">
        <title>Emergence of the Ug99 lineage of the wheat stem rust pathogen through somatic hybridization.</title>
        <authorList>
            <person name="Li F."/>
            <person name="Upadhyaya N.M."/>
            <person name="Sperschneider J."/>
            <person name="Matny O."/>
            <person name="Nguyen-Phuc H."/>
            <person name="Mago R."/>
            <person name="Raley C."/>
            <person name="Miller M.E."/>
            <person name="Silverstein K.A.T."/>
            <person name="Henningsen E."/>
            <person name="Hirsch C.D."/>
            <person name="Visser B."/>
            <person name="Pretorius Z.A."/>
            <person name="Steffenson B.J."/>
            <person name="Schwessinger B."/>
            <person name="Dodds P.N."/>
            <person name="Figueroa M."/>
        </authorList>
    </citation>
    <scope>NUCLEOTIDE SEQUENCE [LARGE SCALE GENOMIC DNA]</scope>
    <source>
        <strain evidence="5">21-0</strain>
    </source>
</reference>
<name>A0A5B0R0M6_PUCGR</name>